<evidence type="ECO:0000256" key="11">
    <source>
        <dbReference type="ARBA" id="ARBA00022801"/>
    </source>
</evidence>
<dbReference type="RefSeq" id="WP_311653754.1">
    <property type="nucleotide sequence ID" value="NZ_JAVRIB010000014.1"/>
</dbReference>
<evidence type="ECO:0000259" key="16">
    <source>
        <dbReference type="PROSITE" id="PS50106"/>
    </source>
</evidence>
<keyword evidence="13" id="KW-0346">Stress response</keyword>
<dbReference type="Proteomes" id="UP001251857">
    <property type="component" value="Unassembled WGS sequence"/>
</dbReference>
<evidence type="ECO:0000256" key="5">
    <source>
        <dbReference type="ARBA" id="ARBA00013035"/>
    </source>
</evidence>
<feature type="domain" description="PDZ" evidence="16">
    <location>
        <begin position="259"/>
        <end position="345"/>
    </location>
</feature>
<keyword evidence="12" id="KW-0720">Serine protease</keyword>
<keyword evidence="9" id="KW-0677">Repeat</keyword>
<dbReference type="InterPro" id="IPR036034">
    <property type="entry name" value="PDZ_sf"/>
</dbReference>
<evidence type="ECO:0000256" key="4">
    <source>
        <dbReference type="ARBA" id="ARBA00010541"/>
    </source>
</evidence>
<keyword evidence="8" id="KW-0732">Signal</keyword>
<dbReference type="Gene3D" id="2.40.10.120">
    <property type="match status" value="1"/>
</dbReference>
<proteinExistence type="inferred from homology"/>
<dbReference type="PROSITE" id="PS51257">
    <property type="entry name" value="PROKAR_LIPOPROTEIN"/>
    <property type="match status" value="1"/>
</dbReference>
<dbReference type="Gene3D" id="2.30.42.10">
    <property type="match status" value="2"/>
</dbReference>
<evidence type="ECO:0000256" key="3">
    <source>
        <dbReference type="ARBA" id="ARBA00004418"/>
    </source>
</evidence>
<evidence type="ECO:0000256" key="10">
    <source>
        <dbReference type="ARBA" id="ARBA00022764"/>
    </source>
</evidence>
<dbReference type="InterPro" id="IPR001478">
    <property type="entry name" value="PDZ"/>
</dbReference>
<dbReference type="EC" id="3.4.21.107" evidence="5"/>
<dbReference type="NCBIfam" id="TIGR02037">
    <property type="entry name" value="degP_htrA_DO"/>
    <property type="match status" value="1"/>
</dbReference>
<sequence>MRQLHRGLCLATVVVALAGCGRDASGLPDFTGLAREAAPSVVNISTAPETRPARQDDGESDGEGSGPVPEWFDRFFGNGPPQRQPDRPALGSGFIISEDGYILTNRHVVDSRGSILVKLTDRRQMVARVVGSDEYSDIALLKVDAEDLPAVTVGEVEDLQVGSWVAAIGSPFGFETSVTAGIVSAKQRSLVDDQYVPFIQSDVAINPGNSGGPLFNLAGEVVGINAQIYSRNGGFQGVSFAIPIDVAMDVADQLREHGKVRRGWLGVQIQEVDLALAESFGMTRPEGALISQILPGSPAEKAGFEAGDVVLEFDGKPVSTAARLPPLVGLVPPGREVTATILREGEQQTLDVTVGELNDQAMAGADDSSAEEAVPEELGLTLRNLRDAEIAELGVSGGVRVEEVTGNGPGKRAGLQAGDVIVAVGARRIASVSDLRQRLADTDGPVALRVMRGGAALYLPLAPE</sequence>
<comment type="caution">
    <text evidence="17">The sequence shown here is derived from an EMBL/GenBank/DDBJ whole genome shotgun (WGS) entry which is preliminary data.</text>
</comment>
<evidence type="ECO:0000313" key="18">
    <source>
        <dbReference type="Proteomes" id="UP001251857"/>
    </source>
</evidence>
<comment type="catalytic activity">
    <reaction evidence="1">
        <text>Acts on substrates that are at least partially unfolded. The cleavage site P1 residue is normally between a pair of hydrophobic residues, such as Val-|-Val.</text>
        <dbReference type="EC" id="3.4.21.107"/>
    </reaction>
</comment>
<evidence type="ECO:0000256" key="8">
    <source>
        <dbReference type="ARBA" id="ARBA00022729"/>
    </source>
</evidence>
<keyword evidence="10" id="KW-0574">Periplasm</keyword>
<keyword evidence="7" id="KW-0645">Protease</keyword>
<dbReference type="InterPro" id="IPR011782">
    <property type="entry name" value="Pept_S1C_Do"/>
</dbReference>
<dbReference type="SUPFAM" id="SSF50156">
    <property type="entry name" value="PDZ domain-like"/>
    <property type="match status" value="2"/>
</dbReference>
<evidence type="ECO:0000256" key="1">
    <source>
        <dbReference type="ARBA" id="ARBA00001772"/>
    </source>
</evidence>
<feature type="domain" description="PDZ" evidence="16">
    <location>
        <begin position="377"/>
        <end position="454"/>
    </location>
</feature>
<evidence type="ECO:0000256" key="2">
    <source>
        <dbReference type="ARBA" id="ARBA00002610"/>
    </source>
</evidence>
<dbReference type="PROSITE" id="PS50106">
    <property type="entry name" value="PDZ"/>
    <property type="match status" value="2"/>
</dbReference>
<dbReference type="PANTHER" id="PTHR22939">
    <property type="entry name" value="SERINE PROTEASE FAMILY S1C HTRA-RELATED"/>
    <property type="match status" value="1"/>
</dbReference>
<name>A0ABU3C2U4_9GAMM</name>
<feature type="region of interest" description="Disordered" evidence="15">
    <location>
        <begin position="41"/>
        <end position="90"/>
    </location>
</feature>
<evidence type="ECO:0000256" key="6">
    <source>
        <dbReference type="ARBA" id="ARBA00013958"/>
    </source>
</evidence>
<comment type="subcellular location">
    <subcellularLocation>
        <location evidence="3">Periplasm</location>
    </subcellularLocation>
</comment>
<accession>A0ABU3C2U4</accession>
<dbReference type="EMBL" id="JAVRIB010000014">
    <property type="protein sequence ID" value="MDT0635855.1"/>
    <property type="molecule type" value="Genomic_DNA"/>
</dbReference>
<evidence type="ECO:0000256" key="7">
    <source>
        <dbReference type="ARBA" id="ARBA00022670"/>
    </source>
</evidence>
<organism evidence="17 18">
    <name type="scientific">Spectribacter hydrogenoxidans</name>
    <dbReference type="NCBI Taxonomy" id="3075608"/>
    <lineage>
        <taxon>Bacteria</taxon>
        <taxon>Pseudomonadati</taxon>
        <taxon>Pseudomonadota</taxon>
        <taxon>Gammaproteobacteria</taxon>
        <taxon>Salinisphaerales</taxon>
        <taxon>Salinisphaeraceae</taxon>
        <taxon>Spectribacter</taxon>
    </lineage>
</organism>
<evidence type="ECO:0000256" key="9">
    <source>
        <dbReference type="ARBA" id="ARBA00022737"/>
    </source>
</evidence>
<dbReference type="Pfam" id="PF13180">
    <property type="entry name" value="PDZ_2"/>
    <property type="match status" value="2"/>
</dbReference>
<gene>
    <name evidence="17" type="ORF">RM532_12945</name>
</gene>
<keyword evidence="18" id="KW-1185">Reference proteome</keyword>
<dbReference type="InterPro" id="IPR001940">
    <property type="entry name" value="Peptidase_S1C"/>
</dbReference>
<dbReference type="CDD" id="cd10839">
    <property type="entry name" value="cpPDZ1_DegP-like"/>
    <property type="match status" value="1"/>
</dbReference>
<evidence type="ECO:0000256" key="12">
    <source>
        <dbReference type="ARBA" id="ARBA00022825"/>
    </source>
</evidence>
<dbReference type="PANTHER" id="PTHR22939:SF130">
    <property type="entry name" value="PERIPLASMIC SERINE ENDOPROTEASE DEGP-LIKE-RELATED"/>
    <property type="match status" value="1"/>
</dbReference>
<keyword evidence="11" id="KW-0378">Hydrolase</keyword>
<evidence type="ECO:0000256" key="14">
    <source>
        <dbReference type="ARBA" id="ARBA00032850"/>
    </source>
</evidence>
<comment type="similarity">
    <text evidence="4">Belongs to the peptidase S1C family.</text>
</comment>
<evidence type="ECO:0000313" key="17">
    <source>
        <dbReference type="EMBL" id="MDT0635855.1"/>
    </source>
</evidence>
<dbReference type="PRINTS" id="PR00834">
    <property type="entry name" value="PROTEASES2C"/>
</dbReference>
<dbReference type="SMART" id="SM00228">
    <property type="entry name" value="PDZ"/>
    <property type="match status" value="2"/>
</dbReference>
<evidence type="ECO:0000256" key="15">
    <source>
        <dbReference type="SAM" id="MobiDB-lite"/>
    </source>
</evidence>
<dbReference type="Pfam" id="PF13365">
    <property type="entry name" value="Trypsin_2"/>
    <property type="match status" value="1"/>
</dbReference>
<reference evidence="17 18" key="1">
    <citation type="submission" date="2023-09" db="EMBL/GenBank/DDBJ databases">
        <authorList>
            <person name="Rey-Velasco X."/>
        </authorList>
    </citation>
    <scope>NUCLEOTIDE SEQUENCE [LARGE SCALE GENOMIC DNA]</scope>
    <source>
        <strain evidence="17 18">W335</strain>
    </source>
</reference>
<dbReference type="SUPFAM" id="SSF50494">
    <property type="entry name" value="Trypsin-like serine proteases"/>
    <property type="match status" value="1"/>
</dbReference>
<comment type="function">
    <text evidence="2">Might be efficient in the degradation of transiently denatured and unfolded proteins which accumulate in the periplasm following stress conditions.</text>
</comment>
<protein>
    <recommendedName>
        <fullName evidence="6">Probable periplasmic serine endoprotease DegP-like</fullName>
        <ecNumber evidence="5">3.4.21.107</ecNumber>
    </recommendedName>
    <alternativeName>
        <fullName evidence="14">Protease Do</fullName>
    </alternativeName>
</protein>
<dbReference type="InterPro" id="IPR009003">
    <property type="entry name" value="Peptidase_S1_PA"/>
</dbReference>
<evidence type="ECO:0000256" key="13">
    <source>
        <dbReference type="ARBA" id="ARBA00023016"/>
    </source>
</evidence>